<protein>
    <submittedName>
        <fullName evidence="1">Uncharacterized protein</fullName>
    </submittedName>
</protein>
<proteinExistence type="predicted"/>
<evidence type="ECO:0000313" key="2">
    <source>
        <dbReference type="Proteomes" id="UP000006222"/>
    </source>
</evidence>
<dbReference type="AlphaFoldDB" id="F2AKV7"/>
<reference evidence="1 2" key="1">
    <citation type="journal article" date="2013" name="Mar. Genomics">
        <title>Expression of sulfatases in Rhodopirellula baltica and the diversity of sulfatases in the genus Rhodopirellula.</title>
        <authorList>
            <person name="Wegner C.E."/>
            <person name="Richter-Heitmann T."/>
            <person name="Klindworth A."/>
            <person name="Klockow C."/>
            <person name="Richter M."/>
            <person name="Achstetter T."/>
            <person name="Glockner F.O."/>
            <person name="Harder J."/>
        </authorList>
    </citation>
    <scope>NUCLEOTIDE SEQUENCE [LARGE SCALE GENOMIC DNA]</scope>
    <source>
        <strain evidence="1 2">WH47</strain>
    </source>
</reference>
<dbReference type="PATRIC" id="fig|991778.3.peg.294"/>
<dbReference type="EMBL" id="AFAR01000015">
    <property type="protein sequence ID" value="EGF29737.1"/>
    <property type="molecule type" value="Genomic_DNA"/>
</dbReference>
<sequence>MKHQPTPRIKKDWAKREWRSIVSNSDFFQSDIRRVTKKIDSELSEPTENEFGKYLSGSASLAALTAAHAIEMFDASRVDMGWELIATSLQYFLNEFKLDFAMGFPHAHPGVTNRASLIYCTALATKSRSVGEWTARFLVETEAKQGSKLRPQTPNEFECLCFQLAAETIGVKAKPEWSTAIGMGMYYPLWSADSIRDIQDAIDLLAVNRAALSLEVLDDYPPFETLPFTLFPVEILAVLLIRHAEQIHFDFGCIESPLCHPPAEIEWEKPRLLARLEDRIRERYDFPEVDWE</sequence>
<organism evidence="1 2">
    <name type="scientific">Rhodopirellula baltica WH47</name>
    <dbReference type="NCBI Taxonomy" id="991778"/>
    <lineage>
        <taxon>Bacteria</taxon>
        <taxon>Pseudomonadati</taxon>
        <taxon>Planctomycetota</taxon>
        <taxon>Planctomycetia</taxon>
        <taxon>Pirellulales</taxon>
        <taxon>Pirellulaceae</taxon>
        <taxon>Rhodopirellula</taxon>
    </lineage>
</organism>
<comment type="caution">
    <text evidence="1">The sequence shown here is derived from an EMBL/GenBank/DDBJ whole genome shotgun (WGS) entry which is preliminary data.</text>
</comment>
<gene>
    <name evidence="1" type="ORF">RBWH47_01521</name>
</gene>
<dbReference type="RefSeq" id="WP_007324274.1">
    <property type="nucleotide sequence ID" value="NZ_AFAR01000015.1"/>
</dbReference>
<accession>F2AKV7</accession>
<dbReference type="Proteomes" id="UP000006222">
    <property type="component" value="Unassembled WGS sequence"/>
</dbReference>
<evidence type="ECO:0000313" key="1">
    <source>
        <dbReference type="EMBL" id="EGF29737.1"/>
    </source>
</evidence>
<name>F2AKV7_RHOBT</name>